<gene>
    <name evidence="1" type="ORF">FPE_LOCUS30788</name>
</gene>
<accession>A0AAD2EBM0</accession>
<evidence type="ECO:0000313" key="2">
    <source>
        <dbReference type="Proteomes" id="UP000834106"/>
    </source>
</evidence>
<proteinExistence type="predicted"/>
<sequence>MYKSETRDSCASNISSQPRKIQHLHQNFSWEELLRRVAFNGNSSLTARGRRIVIKYARSHNCIKEIILHLFGCAASKKRLIPPKKLCLMALISPRNLGK</sequence>
<keyword evidence="2" id="KW-1185">Reference proteome</keyword>
<protein>
    <submittedName>
        <fullName evidence="1">Uncharacterized protein</fullName>
    </submittedName>
</protein>
<dbReference type="AlphaFoldDB" id="A0AAD2EBM0"/>
<dbReference type="Proteomes" id="UP000834106">
    <property type="component" value="Chromosome 19"/>
</dbReference>
<evidence type="ECO:0000313" key="1">
    <source>
        <dbReference type="EMBL" id="CAI9783358.1"/>
    </source>
</evidence>
<dbReference type="EMBL" id="OU503054">
    <property type="protein sequence ID" value="CAI9783358.1"/>
    <property type="molecule type" value="Genomic_DNA"/>
</dbReference>
<name>A0AAD2EBM0_9LAMI</name>
<organism evidence="1 2">
    <name type="scientific">Fraxinus pennsylvanica</name>
    <dbReference type="NCBI Taxonomy" id="56036"/>
    <lineage>
        <taxon>Eukaryota</taxon>
        <taxon>Viridiplantae</taxon>
        <taxon>Streptophyta</taxon>
        <taxon>Embryophyta</taxon>
        <taxon>Tracheophyta</taxon>
        <taxon>Spermatophyta</taxon>
        <taxon>Magnoliopsida</taxon>
        <taxon>eudicotyledons</taxon>
        <taxon>Gunneridae</taxon>
        <taxon>Pentapetalae</taxon>
        <taxon>asterids</taxon>
        <taxon>lamiids</taxon>
        <taxon>Lamiales</taxon>
        <taxon>Oleaceae</taxon>
        <taxon>Oleeae</taxon>
        <taxon>Fraxinus</taxon>
    </lineage>
</organism>
<reference evidence="1" key="1">
    <citation type="submission" date="2023-05" db="EMBL/GenBank/DDBJ databases">
        <authorList>
            <person name="Huff M."/>
        </authorList>
    </citation>
    <scope>NUCLEOTIDE SEQUENCE</scope>
</reference>